<organism evidence="5 9">
    <name type="scientific">Candidatus Methanofastidiosum methylothiophilum</name>
    <dbReference type="NCBI Taxonomy" id="1705564"/>
    <lineage>
        <taxon>Archaea</taxon>
        <taxon>Methanobacteriati</taxon>
        <taxon>Methanobacteriota</taxon>
        <taxon>Stenosarchaea group</taxon>
        <taxon>Candidatus Methanofastidiosia</taxon>
        <taxon>Candidatus Methanofastidiosales</taxon>
        <taxon>Candidatus Methanofastidiosaceae</taxon>
        <taxon>Candidatus Methanofastidiosum</taxon>
    </lineage>
</organism>
<evidence type="ECO:0000259" key="4">
    <source>
        <dbReference type="Pfam" id="PF01361"/>
    </source>
</evidence>
<dbReference type="Proteomes" id="UP000092403">
    <property type="component" value="Unassembled WGS sequence"/>
</dbReference>
<feature type="domain" description="4-oxalocrotonate tautomerase-like" evidence="4">
    <location>
        <begin position="8"/>
        <end position="62"/>
    </location>
</feature>
<comment type="caution">
    <text evidence="5">The sequence shown here is derived from an EMBL/GenBank/DDBJ whole genome shotgun (WGS) entry which is preliminary data.</text>
</comment>
<dbReference type="EMBL" id="LNGF01000035">
    <property type="protein sequence ID" value="KYC47050.1"/>
    <property type="molecule type" value="Genomic_DNA"/>
</dbReference>
<evidence type="ECO:0000313" key="5">
    <source>
        <dbReference type="EMBL" id="KYC45017.1"/>
    </source>
</evidence>
<evidence type="ECO:0000313" key="6">
    <source>
        <dbReference type="EMBL" id="KYC47050.1"/>
    </source>
</evidence>
<dbReference type="InterPro" id="IPR018191">
    <property type="entry name" value="4-OT"/>
</dbReference>
<protein>
    <submittedName>
        <fullName evidence="5">4-oxalocrotonate tautomerase</fullName>
    </submittedName>
</protein>
<accession>A0A150IQ16</accession>
<dbReference type="PANTHER" id="PTHR35530:SF2">
    <property type="entry name" value="BSL4019 PROTEIN"/>
    <property type="match status" value="1"/>
</dbReference>
<dbReference type="Proteomes" id="UP000092401">
    <property type="component" value="Unassembled WGS sequence"/>
</dbReference>
<dbReference type="NCBIfam" id="TIGR00013">
    <property type="entry name" value="taut"/>
    <property type="match status" value="1"/>
</dbReference>
<name>A0A150IJ85_9EURY</name>
<accession>A0A150IJ85</accession>
<evidence type="ECO:0000256" key="2">
    <source>
        <dbReference type="ARBA" id="ARBA00023235"/>
    </source>
</evidence>
<evidence type="ECO:0000313" key="9">
    <source>
        <dbReference type="Proteomes" id="UP000092401"/>
    </source>
</evidence>
<sequence>MNIGDIMPLVEIYLWKENSDETKKERLIREVSKCVSEVTGAPLDAVEILITEVPKSNWGKGGIPASKW</sequence>
<evidence type="ECO:0000256" key="1">
    <source>
        <dbReference type="ARBA" id="ARBA00006723"/>
    </source>
</evidence>
<evidence type="ECO:0000313" key="7">
    <source>
        <dbReference type="EMBL" id="KYC49445.1"/>
    </source>
</evidence>
<reference evidence="8 9" key="1">
    <citation type="journal article" date="2016" name="ISME J.">
        <title>Chasing the elusive Euryarchaeota class WSA2: genomes reveal a uniquely fastidious methyl-reducing methanogen.</title>
        <authorList>
            <person name="Nobu M.K."/>
            <person name="Narihiro T."/>
            <person name="Kuroda K."/>
            <person name="Mei R."/>
            <person name="Liu W.T."/>
        </authorList>
    </citation>
    <scope>NUCLEOTIDE SEQUENCE [LARGE SCALE GENOMIC DNA]</scope>
    <source>
        <strain evidence="5">B03fssc0709_Meth_Bin005</strain>
        <strain evidence="6">B15fssc0709_Meth_Bin003</strain>
        <strain evidence="7">BMIXfssc0709_Meth_Bin006</strain>
    </source>
</reference>
<comment type="similarity">
    <text evidence="1">Belongs to the 4-oxalocrotonate tautomerase family.</text>
</comment>
<dbReference type="EMBL" id="LNGE01000033">
    <property type="protein sequence ID" value="KYC45017.1"/>
    <property type="molecule type" value="Genomic_DNA"/>
</dbReference>
<gene>
    <name evidence="5" type="ORF">APG10_01216</name>
    <name evidence="6" type="ORF">APG11_01490</name>
    <name evidence="7" type="ORF">APG12_01466</name>
</gene>
<dbReference type="SUPFAM" id="SSF55331">
    <property type="entry name" value="Tautomerase/MIF"/>
    <property type="match status" value="1"/>
</dbReference>
<dbReference type="InterPro" id="IPR004370">
    <property type="entry name" value="4-OT-like_dom"/>
</dbReference>
<dbReference type="GO" id="GO:0016853">
    <property type="term" value="F:isomerase activity"/>
    <property type="evidence" value="ECO:0007669"/>
    <property type="project" value="UniProtKB-KW"/>
</dbReference>
<dbReference type="AlphaFoldDB" id="A0A150IJ85"/>
<proteinExistence type="inferred from homology"/>
<feature type="active site" description="Proton acceptor; via imino nitrogen" evidence="3">
    <location>
        <position position="8"/>
    </location>
</feature>
<dbReference type="EMBL" id="LNJC01000035">
    <property type="protein sequence ID" value="KYC49445.1"/>
    <property type="molecule type" value="Genomic_DNA"/>
</dbReference>
<dbReference type="Pfam" id="PF01361">
    <property type="entry name" value="Tautomerase"/>
    <property type="match status" value="1"/>
</dbReference>
<dbReference type="InterPro" id="IPR014347">
    <property type="entry name" value="Tautomerase/MIF_sf"/>
</dbReference>
<evidence type="ECO:0000256" key="3">
    <source>
        <dbReference type="PIRSR" id="PIRSR618191-1"/>
    </source>
</evidence>
<evidence type="ECO:0000313" key="8">
    <source>
        <dbReference type="Proteomes" id="UP000091929"/>
    </source>
</evidence>
<dbReference type="PANTHER" id="PTHR35530">
    <property type="entry name" value="TAUTOMERASE-RELATED"/>
    <property type="match status" value="1"/>
</dbReference>
<keyword evidence="2" id="KW-0413">Isomerase</keyword>
<dbReference type="Gene3D" id="3.30.429.10">
    <property type="entry name" value="Macrophage Migration Inhibitory Factor"/>
    <property type="match status" value="1"/>
</dbReference>
<dbReference type="Proteomes" id="UP000091929">
    <property type="component" value="Unassembled WGS sequence"/>
</dbReference>
<accession>A0A150IX41</accession>